<dbReference type="InterPro" id="IPR003594">
    <property type="entry name" value="HATPase_dom"/>
</dbReference>
<keyword evidence="2" id="KW-0808">Transferase</keyword>
<evidence type="ECO:0000313" key="3">
    <source>
        <dbReference type="Proteomes" id="UP001285636"/>
    </source>
</evidence>
<dbReference type="RefSeq" id="WP_323465708.1">
    <property type="nucleotide sequence ID" value="NZ_CP144224.1"/>
</dbReference>
<dbReference type="GO" id="GO:0005524">
    <property type="term" value="F:ATP binding"/>
    <property type="evidence" value="ECO:0007669"/>
    <property type="project" value="UniProtKB-KW"/>
</dbReference>
<evidence type="ECO:0000259" key="1">
    <source>
        <dbReference type="Pfam" id="PF13581"/>
    </source>
</evidence>
<name>A0AAJ2NMK0_ALKPS</name>
<dbReference type="Pfam" id="PF13581">
    <property type="entry name" value="HATPase_c_2"/>
    <property type="match status" value="1"/>
</dbReference>
<evidence type="ECO:0000313" key="2">
    <source>
        <dbReference type="EMBL" id="MDV2883865.1"/>
    </source>
</evidence>
<dbReference type="EMBL" id="JAWJAY010000001">
    <property type="protein sequence ID" value="MDV2883865.1"/>
    <property type="molecule type" value="Genomic_DNA"/>
</dbReference>
<dbReference type="EC" id="2.7.13.3" evidence="2"/>
<reference evidence="2" key="1">
    <citation type="submission" date="2023-10" db="EMBL/GenBank/DDBJ databases">
        <title>Screening of Alkalihalophilus pseudofirmusBZ-TG-HK211 and Its Alleviation of Salt Stress on Rapeseed Growth.</title>
        <authorList>
            <person name="Zhao B."/>
            <person name="Guo T."/>
        </authorList>
    </citation>
    <scope>NUCLEOTIDE SEQUENCE</scope>
    <source>
        <strain evidence="2">BZ-TG-HK211</strain>
    </source>
</reference>
<dbReference type="CDD" id="cd16936">
    <property type="entry name" value="HATPase_RsbW-like"/>
    <property type="match status" value="1"/>
</dbReference>
<proteinExistence type="predicted"/>
<protein>
    <submittedName>
        <fullName evidence="2">ATP-binding protein</fullName>
        <ecNumber evidence="2">2.7.13.3</ecNumber>
    </submittedName>
</protein>
<accession>A0AAJ2NMK0</accession>
<dbReference type="AlphaFoldDB" id="A0AAJ2NMK0"/>
<organism evidence="2 3">
    <name type="scientific">Alkalihalophilus pseudofirmus</name>
    <name type="common">Bacillus pseudofirmus</name>
    <dbReference type="NCBI Taxonomy" id="79885"/>
    <lineage>
        <taxon>Bacteria</taxon>
        <taxon>Bacillati</taxon>
        <taxon>Bacillota</taxon>
        <taxon>Bacilli</taxon>
        <taxon>Bacillales</taxon>
        <taxon>Bacillaceae</taxon>
        <taxon>Alkalihalophilus</taxon>
    </lineage>
</organism>
<keyword evidence="2" id="KW-0547">Nucleotide-binding</keyword>
<dbReference type="SUPFAM" id="SSF55874">
    <property type="entry name" value="ATPase domain of HSP90 chaperone/DNA topoisomerase II/histidine kinase"/>
    <property type="match status" value="1"/>
</dbReference>
<feature type="domain" description="Histidine kinase/HSP90-like ATPase" evidence="1">
    <location>
        <begin position="195"/>
        <end position="305"/>
    </location>
</feature>
<gene>
    <name evidence="2" type="ORF">RYX45_01640</name>
</gene>
<comment type="caution">
    <text evidence="2">The sequence shown here is derived from an EMBL/GenBank/DDBJ whole genome shotgun (WGS) entry which is preliminary data.</text>
</comment>
<dbReference type="Gene3D" id="3.30.565.10">
    <property type="entry name" value="Histidine kinase-like ATPase, C-terminal domain"/>
    <property type="match status" value="1"/>
</dbReference>
<dbReference type="Proteomes" id="UP001285636">
    <property type="component" value="Unassembled WGS sequence"/>
</dbReference>
<dbReference type="GO" id="GO:0004673">
    <property type="term" value="F:protein histidine kinase activity"/>
    <property type="evidence" value="ECO:0007669"/>
    <property type="project" value="UniProtKB-EC"/>
</dbReference>
<dbReference type="InterPro" id="IPR036890">
    <property type="entry name" value="HATPase_C_sf"/>
</dbReference>
<keyword evidence="2" id="KW-0067">ATP-binding</keyword>
<sequence length="308" mass="35539">MRQLFKKLFNGGAVASRSGIPALPKKAAYREMEYQFKRGFLAREISAELHYEPKKGNELLFLSFLRPKGQNNKKRVKEDSIFLLSEHLLDWGSASKDVEKEIERLSFPEDVKNAVRMVYLKHKDALFEKSSTECKKVHDDTKSTAKEWAIYRDVIFAATQGKLKLIEKDEVQKYEKSDVLYEGMVQKRADIPYNRQEVRKILEQKDINQTKMMNWLLVISEGITNIIKHAEEGRVTLYRCMEKEELYAVIEDKGPGFPLDKLPNMTLFAGYSSKESLGQGFTLMTKMTKQVLLYTSPIGSTVILTFDL</sequence>